<comment type="caution">
    <text evidence="4">The sequence shown here is derived from an EMBL/GenBank/DDBJ whole genome shotgun (WGS) entry which is preliminary data.</text>
</comment>
<organism evidence="4 5">
    <name type="scientific">Nephila pilipes</name>
    <name type="common">Giant wood spider</name>
    <name type="synonym">Nephila maculata</name>
    <dbReference type="NCBI Taxonomy" id="299642"/>
    <lineage>
        <taxon>Eukaryota</taxon>
        <taxon>Metazoa</taxon>
        <taxon>Ecdysozoa</taxon>
        <taxon>Arthropoda</taxon>
        <taxon>Chelicerata</taxon>
        <taxon>Arachnida</taxon>
        <taxon>Araneae</taxon>
        <taxon>Araneomorphae</taxon>
        <taxon>Entelegynae</taxon>
        <taxon>Araneoidea</taxon>
        <taxon>Nephilidae</taxon>
        <taxon>Nephila</taxon>
    </lineage>
</organism>
<dbReference type="InterPro" id="IPR001254">
    <property type="entry name" value="Trypsin_dom"/>
</dbReference>
<dbReference type="InterPro" id="IPR009003">
    <property type="entry name" value="Peptidase_S1_PA"/>
</dbReference>
<dbReference type="GO" id="GO:0006508">
    <property type="term" value="P:proteolysis"/>
    <property type="evidence" value="ECO:0007669"/>
    <property type="project" value="InterPro"/>
</dbReference>
<comment type="similarity">
    <text evidence="2">Belongs to the peptidase S1 family. CLIP subfamily.</text>
</comment>
<feature type="domain" description="Peptidase S1" evidence="3">
    <location>
        <begin position="34"/>
        <end position="117"/>
    </location>
</feature>
<dbReference type="InterPro" id="IPR051487">
    <property type="entry name" value="Ser/Thr_Proteases_Immune/Dev"/>
</dbReference>
<keyword evidence="1" id="KW-1015">Disulfide bond</keyword>
<dbReference type="Gene3D" id="2.40.10.10">
    <property type="entry name" value="Trypsin-like serine proteases"/>
    <property type="match status" value="1"/>
</dbReference>
<dbReference type="Proteomes" id="UP000887013">
    <property type="component" value="Unassembled WGS sequence"/>
</dbReference>
<evidence type="ECO:0000313" key="4">
    <source>
        <dbReference type="EMBL" id="GFS94158.1"/>
    </source>
</evidence>
<evidence type="ECO:0000313" key="5">
    <source>
        <dbReference type="Proteomes" id="UP000887013"/>
    </source>
</evidence>
<evidence type="ECO:0000256" key="1">
    <source>
        <dbReference type="ARBA" id="ARBA00023157"/>
    </source>
</evidence>
<protein>
    <submittedName>
        <fullName evidence="4">Tryptase beta-2</fullName>
    </submittedName>
</protein>
<evidence type="ECO:0000256" key="2">
    <source>
        <dbReference type="ARBA" id="ARBA00024195"/>
    </source>
</evidence>
<gene>
    <name evidence="4" type="primary">NCL1_28195</name>
    <name evidence="4" type="ORF">NPIL_531471</name>
</gene>
<dbReference type="GO" id="GO:0004252">
    <property type="term" value="F:serine-type endopeptidase activity"/>
    <property type="evidence" value="ECO:0007669"/>
    <property type="project" value="InterPro"/>
</dbReference>
<dbReference type="InterPro" id="IPR043504">
    <property type="entry name" value="Peptidase_S1_PA_chymotrypsin"/>
</dbReference>
<proteinExistence type="inferred from homology"/>
<dbReference type="EMBL" id="BMAW01054040">
    <property type="protein sequence ID" value="GFS94158.1"/>
    <property type="molecule type" value="Genomic_DNA"/>
</dbReference>
<dbReference type="OrthoDB" id="6437546at2759"/>
<reference evidence="4" key="1">
    <citation type="submission" date="2020-08" db="EMBL/GenBank/DDBJ databases">
        <title>Multicomponent nature underlies the extraordinary mechanical properties of spider dragline silk.</title>
        <authorList>
            <person name="Kono N."/>
            <person name="Nakamura H."/>
            <person name="Mori M."/>
            <person name="Yoshida Y."/>
            <person name="Ohtoshi R."/>
            <person name="Malay A.D."/>
            <person name="Moran D.A.P."/>
            <person name="Tomita M."/>
            <person name="Numata K."/>
            <person name="Arakawa K."/>
        </authorList>
    </citation>
    <scope>NUCLEOTIDE SEQUENCE</scope>
</reference>
<name>A0A8X6N4V8_NEPPI</name>
<accession>A0A8X6N4V8</accession>
<sequence length="186" mass="20448">MSLNNPRCQGSNNPKECYMPASTFTVRLLGMKKLGKKLKVKAVIPHPKFDFMRIVNDIALLQLEQPVKCSGTTSPICLPNEKGLYKDGQKIIIAGWGKNMPSGFLYVDIYRNAAVHGQRRGTRHLYAIINMPLPVYTLHVLCHSPSPDSLFSSVPAAIRYHCPVGYLVGSSSIAGTTGVTRWFAGS</sequence>
<evidence type="ECO:0000259" key="3">
    <source>
        <dbReference type="Pfam" id="PF00089"/>
    </source>
</evidence>
<keyword evidence="5" id="KW-1185">Reference proteome</keyword>
<dbReference type="SUPFAM" id="SSF50494">
    <property type="entry name" value="Trypsin-like serine proteases"/>
    <property type="match status" value="1"/>
</dbReference>
<dbReference type="PANTHER" id="PTHR24256">
    <property type="entry name" value="TRYPTASE-RELATED"/>
    <property type="match status" value="1"/>
</dbReference>
<dbReference type="Pfam" id="PF00089">
    <property type="entry name" value="Trypsin"/>
    <property type="match status" value="1"/>
</dbReference>
<dbReference type="AlphaFoldDB" id="A0A8X6N4V8"/>